<evidence type="ECO:0000256" key="2">
    <source>
        <dbReference type="ARBA" id="ARBA00008814"/>
    </source>
</evidence>
<keyword evidence="6" id="KW-0472">Membrane</keyword>
<dbReference type="PROSITE" id="PS50983">
    <property type="entry name" value="FE_B12_PBP"/>
    <property type="match status" value="1"/>
</dbReference>
<reference evidence="8 9" key="1">
    <citation type="submission" date="2018-10" db="EMBL/GenBank/DDBJ databases">
        <title>Robbsia sp. DHC34, isolated from soil.</title>
        <authorList>
            <person name="Gao Z.-H."/>
            <person name="Qiu L.-H."/>
        </authorList>
    </citation>
    <scope>NUCLEOTIDE SEQUENCE [LARGE SCALE GENOMIC DNA]</scope>
    <source>
        <strain evidence="8 9">DHC34</strain>
    </source>
</reference>
<comment type="similarity">
    <text evidence="2">Belongs to the bacterial solute-binding protein 8 family.</text>
</comment>
<sequence length="323" mass="34992">MPLRIRHHDRRALLKTIGALGSTAALSAFGASGHVAWAAPARPMRVDASPRIVSLSWAGAQMLLSIGIAPIAVTERFDYPRAGALPPMPEPTLDLGSHDEPNLELLEQLAPELIVIDTNQTHLASRLATLAPTFTVDIYDAQHGRPYARAVAETRRLATRVGCERDAQRYLDAVGDALAACARTVSMLGTLPPILVVDLYDDGRHLYLYGPNSLMQDVMDQLGVRNAWPGSTDSGYLLQGIEALAAYRDASMFYISHGASDRIALHNLSRSLLWQHLPFVRDRRVEPLPGFFAYGALSSAVQFAQALTAGLVALGSQTERAHG</sequence>
<proteinExistence type="inferred from homology"/>
<dbReference type="InterPro" id="IPR051313">
    <property type="entry name" value="Bact_iron-sidero_bind"/>
</dbReference>
<dbReference type="InterPro" id="IPR006311">
    <property type="entry name" value="TAT_signal"/>
</dbReference>
<evidence type="ECO:0000259" key="7">
    <source>
        <dbReference type="PROSITE" id="PS50983"/>
    </source>
</evidence>
<evidence type="ECO:0000256" key="1">
    <source>
        <dbReference type="ARBA" id="ARBA00004196"/>
    </source>
</evidence>
<dbReference type="RefSeq" id="WP_121087718.1">
    <property type="nucleotide sequence ID" value="NZ_RBZU01000006.1"/>
</dbReference>
<keyword evidence="3" id="KW-0813">Transport</keyword>
<organism evidence="8 9">
    <name type="scientific">Pararobbsia silviterrae</name>
    <dbReference type="NCBI Taxonomy" id="1792498"/>
    <lineage>
        <taxon>Bacteria</taxon>
        <taxon>Pseudomonadati</taxon>
        <taxon>Pseudomonadota</taxon>
        <taxon>Betaproteobacteria</taxon>
        <taxon>Burkholderiales</taxon>
        <taxon>Burkholderiaceae</taxon>
        <taxon>Pararobbsia</taxon>
    </lineage>
</organism>
<accession>A0A494XV95</accession>
<comment type="subcellular location">
    <subcellularLocation>
        <location evidence="1">Cell envelope</location>
    </subcellularLocation>
</comment>
<evidence type="ECO:0000313" key="8">
    <source>
        <dbReference type="EMBL" id="RKP53643.1"/>
    </source>
</evidence>
<feature type="domain" description="Fe/B12 periplasmic-binding" evidence="7">
    <location>
        <begin position="51"/>
        <end position="318"/>
    </location>
</feature>
<dbReference type="GO" id="GO:0030288">
    <property type="term" value="C:outer membrane-bounded periplasmic space"/>
    <property type="evidence" value="ECO:0007669"/>
    <property type="project" value="TreeGrafter"/>
</dbReference>
<dbReference type="PROSITE" id="PS51318">
    <property type="entry name" value="TAT"/>
    <property type="match status" value="1"/>
</dbReference>
<dbReference type="Gene3D" id="3.40.50.1980">
    <property type="entry name" value="Nitrogenase molybdenum iron protein domain"/>
    <property type="match status" value="2"/>
</dbReference>
<dbReference type="Proteomes" id="UP000270342">
    <property type="component" value="Unassembled WGS sequence"/>
</dbReference>
<comment type="caution">
    <text evidence="8">The sequence shown here is derived from an EMBL/GenBank/DDBJ whole genome shotgun (WGS) entry which is preliminary data.</text>
</comment>
<keyword evidence="4" id="KW-0406">Ion transport</keyword>
<evidence type="ECO:0000256" key="4">
    <source>
        <dbReference type="ARBA" id="ARBA00022496"/>
    </source>
</evidence>
<evidence type="ECO:0000256" key="6">
    <source>
        <dbReference type="SAM" id="Phobius"/>
    </source>
</evidence>
<keyword evidence="4" id="KW-0410">Iron transport</keyword>
<dbReference type="EMBL" id="RBZU01000006">
    <property type="protein sequence ID" value="RKP53643.1"/>
    <property type="molecule type" value="Genomic_DNA"/>
</dbReference>
<gene>
    <name evidence="8" type="ORF">D7S86_15335</name>
</gene>
<dbReference type="GO" id="GO:1901678">
    <property type="term" value="P:iron coordination entity transport"/>
    <property type="evidence" value="ECO:0007669"/>
    <property type="project" value="UniProtKB-ARBA"/>
</dbReference>
<protein>
    <recommendedName>
        <fullName evidence="7">Fe/B12 periplasmic-binding domain-containing protein</fullName>
    </recommendedName>
</protein>
<feature type="transmembrane region" description="Helical" evidence="6">
    <location>
        <begin position="54"/>
        <end position="73"/>
    </location>
</feature>
<keyword evidence="9" id="KW-1185">Reference proteome</keyword>
<name>A0A494XV95_9BURK</name>
<dbReference type="PRINTS" id="PR01715">
    <property type="entry name" value="FERRIBNDNGPP"/>
</dbReference>
<dbReference type="SUPFAM" id="SSF53807">
    <property type="entry name" value="Helical backbone' metal receptor"/>
    <property type="match status" value="1"/>
</dbReference>
<dbReference type="PANTHER" id="PTHR30532:SF1">
    <property type="entry name" value="IRON(3+)-HYDROXAMATE-BINDING PROTEIN FHUD"/>
    <property type="match status" value="1"/>
</dbReference>
<keyword evidence="6" id="KW-0812">Transmembrane</keyword>
<evidence type="ECO:0000256" key="3">
    <source>
        <dbReference type="ARBA" id="ARBA00022448"/>
    </source>
</evidence>
<evidence type="ECO:0000313" key="9">
    <source>
        <dbReference type="Proteomes" id="UP000270342"/>
    </source>
</evidence>
<dbReference type="Pfam" id="PF01497">
    <property type="entry name" value="Peripla_BP_2"/>
    <property type="match status" value="1"/>
</dbReference>
<dbReference type="InterPro" id="IPR002491">
    <property type="entry name" value="ABC_transptr_periplasmic_BD"/>
</dbReference>
<dbReference type="PANTHER" id="PTHR30532">
    <property type="entry name" value="IRON III DICITRATE-BINDING PERIPLASMIC PROTEIN"/>
    <property type="match status" value="1"/>
</dbReference>
<keyword evidence="4" id="KW-0408">Iron</keyword>
<dbReference type="AlphaFoldDB" id="A0A494XV95"/>
<keyword evidence="5" id="KW-0732">Signal</keyword>
<evidence type="ECO:0000256" key="5">
    <source>
        <dbReference type="ARBA" id="ARBA00022729"/>
    </source>
</evidence>
<dbReference type="OrthoDB" id="8891185at2"/>
<keyword evidence="6" id="KW-1133">Transmembrane helix</keyword>